<dbReference type="InterPro" id="IPR050523">
    <property type="entry name" value="AKR_Detox_Biosynth"/>
</dbReference>
<dbReference type="PANTHER" id="PTHR43364:SF6">
    <property type="entry name" value="OXIDOREDUCTASE-RELATED"/>
    <property type="match status" value="1"/>
</dbReference>
<comment type="caution">
    <text evidence="2">The sequence shown here is derived from an EMBL/GenBank/DDBJ whole genome shotgun (WGS) entry which is preliminary data.</text>
</comment>
<feature type="domain" description="NADP-dependent oxidoreductase" evidence="1">
    <location>
        <begin position="4"/>
        <end position="288"/>
    </location>
</feature>
<accession>A0A135I5H9</accession>
<dbReference type="SUPFAM" id="SSF51430">
    <property type="entry name" value="NAD(P)-linked oxidoreductase"/>
    <property type="match status" value="1"/>
</dbReference>
<dbReference type="Pfam" id="PF00248">
    <property type="entry name" value="Aldo_ket_red"/>
    <property type="match status" value="1"/>
</dbReference>
<protein>
    <submittedName>
        <fullName evidence="2">Aldo/keto reductase</fullName>
    </submittedName>
</protein>
<evidence type="ECO:0000313" key="2">
    <source>
        <dbReference type="EMBL" id="KXF80654.1"/>
    </source>
</evidence>
<dbReference type="InterPro" id="IPR023210">
    <property type="entry name" value="NADP_OxRdtase_dom"/>
</dbReference>
<dbReference type="OrthoDB" id="9772407at2"/>
<dbReference type="Gene3D" id="3.20.20.100">
    <property type="entry name" value="NADP-dependent oxidoreductase domain"/>
    <property type="match status" value="1"/>
</dbReference>
<dbReference type="PRINTS" id="PR00069">
    <property type="entry name" value="ALDKETRDTASE"/>
</dbReference>
<dbReference type="InterPro" id="IPR020471">
    <property type="entry name" value="AKR"/>
</dbReference>
<gene>
    <name evidence="2" type="ORF">ATN88_08380</name>
</gene>
<dbReference type="RefSeq" id="WP_067419239.1">
    <property type="nucleotide sequence ID" value="NZ_LNTY01000050.1"/>
</dbReference>
<dbReference type="GO" id="GO:0005829">
    <property type="term" value="C:cytosol"/>
    <property type="evidence" value="ECO:0007669"/>
    <property type="project" value="TreeGrafter"/>
</dbReference>
<dbReference type="Proteomes" id="UP000070529">
    <property type="component" value="Unassembled WGS sequence"/>
</dbReference>
<dbReference type="AlphaFoldDB" id="A0A135I5H9"/>
<dbReference type="InterPro" id="IPR018170">
    <property type="entry name" value="Aldo/ket_reductase_CS"/>
</dbReference>
<dbReference type="STRING" id="294935.ATN88_08380"/>
<reference evidence="2 3" key="1">
    <citation type="submission" date="2015-11" db="EMBL/GenBank/DDBJ databases">
        <title>Genomic Taxonomy of the Vibrionaceae.</title>
        <authorList>
            <person name="Gomez-Gil B."/>
            <person name="Enciso-Ibarra J."/>
        </authorList>
    </citation>
    <scope>NUCLEOTIDE SEQUENCE [LARGE SCALE GENOMIC DNA]</scope>
    <source>
        <strain evidence="2 3">CAIM 912</strain>
    </source>
</reference>
<dbReference type="PROSITE" id="PS00062">
    <property type="entry name" value="ALDOKETO_REDUCTASE_2"/>
    <property type="match status" value="1"/>
</dbReference>
<dbReference type="InterPro" id="IPR036812">
    <property type="entry name" value="NAD(P)_OxRdtase_dom_sf"/>
</dbReference>
<evidence type="ECO:0000313" key="3">
    <source>
        <dbReference type="Proteomes" id="UP000070529"/>
    </source>
</evidence>
<sequence length="290" mass="32712">MFPVILGTAKFGTFTDKERSFDVLNRFMELGGERLDTANNYACWHPDGKGGESESLLGEWLKEKERSKVHIITKIGARSVDGFTYQQLDGLSRDNIRRSVDESLTRLQTDYIDTLYAHVDDLNTPLLETWKEMSALVEEGTVKHLGISNYTEERMLALVDVINEHGLVPFDQAQYRYSLITPNSDADFGPQVVMNEHLFGALKHLPFKTEIIGYSPLMDGCFEQSPDELPEEYDNLINCILMEDLQAEAREEGASTSALVLKHIHEYGITPVTATSTPDLLNHNLKLLLS</sequence>
<dbReference type="PANTHER" id="PTHR43364">
    <property type="entry name" value="NADH-SPECIFIC METHYLGLYOXAL REDUCTASE-RELATED"/>
    <property type="match status" value="1"/>
</dbReference>
<evidence type="ECO:0000259" key="1">
    <source>
        <dbReference type="Pfam" id="PF00248"/>
    </source>
</evidence>
<dbReference type="EMBL" id="LNTY01000050">
    <property type="protein sequence ID" value="KXF80654.1"/>
    <property type="molecule type" value="Genomic_DNA"/>
</dbReference>
<name>A0A135I5H9_9GAMM</name>
<keyword evidence="3" id="KW-1185">Reference proteome</keyword>
<proteinExistence type="predicted"/>
<dbReference type="GO" id="GO:0016491">
    <property type="term" value="F:oxidoreductase activity"/>
    <property type="evidence" value="ECO:0007669"/>
    <property type="project" value="InterPro"/>
</dbReference>
<organism evidence="2 3">
    <name type="scientific">Enterovibrio coralii</name>
    <dbReference type="NCBI Taxonomy" id="294935"/>
    <lineage>
        <taxon>Bacteria</taxon>
        <taxon>Pseudomonadati</taxon>
        <taxon>Pseudomonadota</taxon>
        <taxon>Gammaproteobacteria</taxon>
        <taxon>Vibrionales</taxon>
        <taxon>Vibrionaceae</taxon>
        <taxon>Enterovibrio</taxon>
    </lineage>
</organism>